<comment type="caution">
    <text evidence="1">The sequence shown here is derived from an EMBL/GenBank/DDBJ whole genome shotgun (WGS) entry which is preliminary data.</text>
</comment>
<reference evidence="1" key="1">
    <citation type="journal article" date="2021" name="Environ. Microbiol.">
        <title>Gene family expansions and transcriptome signatures uncover fungal adaptations to wood decay.</title>
        <authorList>
            <person name="Hage H."/>
            <person name="Miyauchi S."/>
            <person name="Viragh M."/>
            <person name="Drula E."/>
            <person name="Min B."/>
            <person name="Chaduli D."/>
            <person name="Navarro D."/>
            <person name="Favel A."/>
            <person name="Norest M."/>
            <person name="Lesage-Meessen L."/>
            <person name="Balint B."/>
            <person name="Merenyi Z."/>
            <person name="de Eugenio L."/>
            <person name="Morin E."/>
            <person name="Martinez A.T."/>
            <person name="Baldrian P."/>
            <person name="Stursova M."/>
            <person name="Martinez M.J."/>
            <person name="Novotny C."/>
            <person name="Magnuson J.K."/>
            <person name="Spatafora J.W."/>
            <person name="Maurice S."/>
            <person name="Pangilinan J."/>
            <person name="Andreopoulos W."/>
            <person name="LaButti K."/>
            <person name="Hundley H."/>
            <person name="Na H."/>
            <person name="Kuo A."/>
            <person name="Barry K."/>
            <person name="Lipzen A."/>
            <person name="Henrissat B."/>
            <person name="Riley R."/>
            <person name="Ahrendt S."/>
            <person name="Nagy L.G."/>
            <person name="Grigoriev I.V."/>
            <person name="Martin F."/>
            <person name="Rosso M.N."/>
        </authorList>
    </citation>
    <scope>NUCLEOTIDE SEQUENCE</scope>
    <source>
        <strain evidence="1">CBS 384.51</strain>
    </source>
</reference>
<evidence type="ECO:0000313" key="1">
    <source>
        <dbReference type="EMBL" id="KAI0091811.1"/>
    </source>
</evidence>
<protein>
    <submittedName>
        <fullName evidence="1">Uncharacterized protein</fullName>
    </submittedName>
</protein>
<proteinExistence type="predicted"/>
<dbReference type="Proteomes" id="UP001055072">
    <property type="component" value="Unassembled WGS sequence"/>
</dbReference>
<accession>A0ACB8UCA3</accession>
<name>A0ACB8UCA3_9APHY</name>
<dbReference type="EMBL" id="MU274905">
    <property type="protein sequence ID" value="KAI0091811.1"/>
    <property type="molecule type" value="Genomic_DNA"/>
</dbReference>
<sequence>MSQASILNLQSWLVLVVQEVVLLLVLSGRGGGRGAKTASTRKRVQVHLYHYVFFLSDIKASTRKATPEEQEDASSVQQSAESDQEFSAKTVSQRSRAVVKDSDEDKSTTGSTWNPIEDKSDIVDEQELDASEEEEEDELADEGESVGSDIEHLDFRPSTSPIRRRKGITTETPPSPSPTKNTKKRHASASPDVAPVNDDDEDTSEPVTPVRARKPRVKKVIKSKEIIEDSDIEEISESEHKKSVARKGKQTVVATSKPTKSIVTTLKKKIAVPGTKFPSTPIEDPDNNLFLEKSSPLQRSPKKKTKTTHQFESEDETSDDHGSKTRKVDAHPEDTPVTKITNRLHDSLLNSAKKSRASTLKVAYETHLNKLAAALGLEPVGSFFCDALKHTYADINLSQVQEISLCFGDLIHWYCLRPILAGLGIEKGSKHEKDIVTLITTPELSKFIYNPARCNVQDFRLFTPPKDTVGNRRAYLTRVSTDERLSFLIFGRVVSSSLLELQQMGQSGYSNRSVSLSPIPVEYTLLWSFFADLLKPDRVNNFGGYVNFSTFGTRDHNDRDVPGYRHQDAAPPPRPRAARAPITVHRVGENHEDLLLQVLKKGIENEGLDSFSEVPVFNLTSFYGPTSSTAIPHDTETFISMCTQKPRYKGELPRDSFSYMDSSYLWMDASILPVTASATSDGQIDIVYCQVRVR</sequence>
<evidence type="ECO:0000313" key="2">
    <source>
        <dbReference type="Proteomes" id="UP001055072"/>
    </source>
</evidence>
<keyword evidence="2" id="KW-1185">Reference proteome</keyword>
<gene>
    <name evidence="1" type="ORF">BDY19DRAFT_904409</name>
</gene>
<organism evidence="1 2">
    <name type="scientific">Irpex rosettiformis</name>
    <dbReference type="NCBI Taxonomy" id="378272"/>
    <lineage>
        <taxon>Eukaryota</taxon>
        <taxon>Fungi</taxon>
        <taxon>Dikarya</taxon>
        <taxon>Basidiomycota</taxon>
        <taxon>Agaricomycotina</taxon>
        <taxon>Agaricomycetes</taxon>
        <taxon>Polyporales</taxon>
        <taxon>Irpicaceae</taxon>
        <taxon>Irpex</taxon>
    </lineage>
</organism>